<dbReference type="InterPro" id="IPR001173">
    <property type="entry name" value="Glyco_trans_2-like"/>
</dbReference>
<proteinExistence type="predicted"/>
<evidence type="ECO:0000259" key="1">
    <source>
        <dbReference type="Pfam" id="PF00535"/>
    </source>
</evidence>
<keyword evidence="2" id="KW-0808">Transferase</keyword>
<dbReference type="PANTHER" id="PTHR48090">
    <property type="entry name" value="UNDECAPRENYL-PHOSPHATE 4-DEOXY-4-FORMAMIDO-L-ARABINOSE TRANSFERASE-RELATED"/>
    <property type="match status" value="1"/>
</dbReference>
<dbReference type="InterPro" id="IPR050256">
    <property type="entry name" value="Glycosyltransferase_2"/>
</dbReference>
<organism evidence="2 3">
    <name type="scientific">Xylanibacillus composti</name>
    <dbReference type="NCBI Taxonomy" id="1572762"/>
    <lineage>
        <taxon>Bacteria</taxon>
        <taxon>Bacillati</taxon>
        <taxon>Bacillota</taxon>
        <taxon>Bacilli</taxon>
        <taxon>Bacillales</taxon>
        <taxon>Paenibacillaceae</taxon>
        <taxon>Xylanibacillus</taxon>
    </lineage>
</organism>
<evidence type="ECO:0000313" key="3">
    <source>
        <dbReference type="Proteomes" id="UP000677918"/>
    </source>
</evidence>
<protein>
    <submittedName>
        <fullName evidence="2">Glycosyl transferase</fullName>
    </submittedName>
</protein>
<gene>
    <name evidence="2" type="ORF">XYCOK13_22470</name>
</gene>
<keyword evidence="3" id="KW-1185">Reference proteome</keyword>
<dbReference type="Proteomes" id="UP000677918">
    <property type="component" value="Unassembled WGS sequence"/>
</dbReference>
<reference evidence="2" key="1">
    <citation type="submission" date="2021-04" db="EMBL/GenBank/DDBJ databases">
        <title>Draft genome sequence of Xylanibacillus composti strain K13.</title>
        <authorList>
            <person name="Uke A."/>
            <person name="Chhe C."/>
            <person name="Baramee S."/>
            <person name="Kosugi A."/>
        </authorList>
    </citation>
    <scope>NUCLEOTIDE SEQUENCE</scope>
    <source>
        <strain evidence="2">K13</strain>
    </source>
</reference>
<dbReference type="RefSeq" id="WP_213412221.1">
    <property type="nucleotide sequence ID" value="NZ_BOVK01000027.1"/>
</dbReference>
<dbReference type="CDD" id="cd04179">
    <property type="entry name" value="DPM_DPG-synthase_like"/>
    <property type="match status" value="1"/>
</dbReference>
<dbReference type="AlphaFoldDB" id="A0A8J4H6K1"/>
<dbReference type="PANTHER" id="PTHR48090:SF7">
    <property type="entry name" value="RFBJ PROTEIN"/>
    <property type="match status" value="1"/>
</dbReference>
<dbReference type="EMBL" id="BOVK01000027">
    <property type="protein sequence ID" value="GIQ69423.1"/>
    <property type="molecule type" value="Genomic_DNA"/>
</dbReference>
<comment type="caution">
    <text evidence="2">The sequence shown here is derived from an EMBL/GenBank/DDBJ whole genome shotgun (WGS) entry which is preliminary data.</text>
</comment>
<dbReference type="GO" id="GO:0016740">
    <property type="term" value="F:transferase activity"/>
    <property type="evidence" value="ECO:0007669"/>
    <property type="project" value="UniProtKB-KW"/>
</dbReference>
<dbReference type="SUPFAM" id="SSF53448">
    <property type="entry name" value="Nucleotide-diphospho-sugar transferases"/>
    <property type="match status" value="1"/>
</dbReference>
<feature type="domain" description="Glycosyltransferase 2-like" evidence="1">
    <location>
        <begin position="5"/>
        <end position="127"/>
    </location>
</feature>
<evidence type="ECO:0000313" key="2">
    <source>
        <dbReference type="EMBL" id="GIQ69423.1"/>
    </source>
</evidence>
<dbReference type="Pfam" id="PF00535">
    <property type="entry name" value="Glycos_transf_2"/>
    <property type="match status" value="1"/>
</dbReference>
<sequence length="229" mass="25254">MQQVSVIIPAWNEGARISVTLEALHQANRFRKWYHELLVVDDGSTDETPRAAGKWADTVIRHTTNRGKGAALESGWRHSAGHIVVFLDADLGESAAFAHLLLEPIRQEQADMCIAKLPAAGRKGGFGLVKGLATTGITRLGGFRPEAPLSGQRAVRREVLESVGSLARGFGIEVGLTIDALRKGYRVCEAKVPFRHRETGRDWSGFVHRGKQFYAVGVTLMQKWRERSC</sequence>
<dbReference type="Gene3D" id="3.90.550.10">
    <property type="entry name" value="Spore Coat Polysaccharide Biosynthesis Protein SpsA, Chain A"/>
    <property type="match status" value="1"/>
</dbReference>
<dbReference type="InterPro" id="IPR029044">
    <property type="entry name" value="Nucleotide-diphossugar_trans"/>
</dbReference>
<accession>A0A8J4H6K1</accession>
<name>A0A8J4H6K1_9BACL</name>